<dbReference type="PANTHER" id="PTHR19354">
    <property type="entry name" value="ZIPPER PUTATIVE TUMOR SUPPRESSOR 2 HOMOLOG-LIKE PROTEIN-RELATED"/>
    <property type="match status" value="1"/>
</dbReference>
<feature type="coiled-coil region" evidence="4">
    <location>
        <begin position="539"/>
        <end position="566"/>
    </location>
</feature>
<dbReference type="OrthoDB" id="10030037at2759"/>
<feature type="compositionally biased region" description="Polar residues" evidence="5">
    <location>
        <begin position="661"/>
        <end position="678"/>
    </location>
</feature>
<feature type="coiled-coil region" evidence="4">
    <location>
        <begin position="783"/>
        <end position="849"/>
    </location>
</feature>
<dbReference type="Pfam" id="PF06818">
    <property type="entry name" value="Fez1"/>
    <property type="match status" value="1"/>
</dbReference>
<protein>
    <submittedName>
        <fullName evidence="6">Uncharacterized protein</fullName>
    </submittedName>
</protein>
<comment type="caution">
    <text evidence="6">The sequence shown here is derived from an EMBL/GenBank/DDBJ whole genome shotgun (WGS) entry which is preliminary data.</text>
</comment>
<feature type="compositionally biased region" description="Polar residues" evidence="5">
    <location>
        <begin position="1"/>
        <end position="13"/>
    </location>
</feature>
<keyword evidence="3 4" id="KW-0175">Coiled coil</keyword>
<evidence type="ECO:0000256" key="2">
    <source>
        <dbReference type="ARBA" id="ARBA00022490"/>
    </source>
</evidence>
<feature type="compositionally biased region" description="Basic residues" evidence="5">
    <location>
        <begin position="264"/>
        <end position="273"/>
    </location>
</feature>
<feature type="region of interest" description="Disordered" evidence="5">
    <location>
        <begin position="418"/>
        <end position="442"/>
    </location>
</feature>
<feature type="region of interest" description="Disordered" evidence="5">
    <location>
        <begin position="1"/>
        <end position="30"/>
    </location>
</feature>
<feature type="region of interest" description="Disordered" evidence="5">
    <location>
        <begin position="64"/>
        <end position="143"/>
    </location>
</feature>
<keyword evidence="7" id="KW-1185">Reference proteome</keyword>
<proteinExistence type="predicted"/>
<organism evidence="6 7">
    <name type="scientific">Candidula unifasciata</name>
    <dbReference type="NCBI Taxonomy" id="100452"/>
    <lineage>
        <taxon>Eukaryota</taxon>
        <taxon>Metazoa</taxon>
        <taxon>Spiralia</taxon>
        <taxon>Lophotrochozoa</taxon>
        <taxon>Mollusca</taxon>
        <taxon>Gastropoda</taxon>
        <taxon>Heterobranchia</taxon>
        <taxon>Euthyneura</taxon>
        <taxon>Panpulmonata</taxon>
        <taxon>Eupulmonata</taxon>
        <taxon>Stylommatophora</taxon>
        <taxon>Helicina</taxon>
        <taxon>Helicoidea</taxon>
        <taxon>Geomitridae</taxon>
        <taxon>Candidula</taxon>
    </lineage>
</organism>
<dbReference type="PANTHER" id="PTHR19354:SF2">
    <property type="entry name" value="LEUCINE-RICH REPEAT-CONTAINING PROTEIN DDB_G0290503"/>
    <property type="match status" value="1"/>
</dbReference>
<evidence type="ECO:0000313" key="6">
    <source>
        <dbReference type="EMBL" id="CAG5134938.1"/>
    </source>
</evidence>
<keyword evidence="2" id="KW-0963">Cytoplasm</keyword>
<dbReference type="InterPro" id="IPR045329">
    <property type="entry name" value="LZTS"/>
</dbReference>
<feature type="compositionally biased region" description="Polar residues" evidence="5">
    <location>
        <begin position="64"/>
        <end position="77"/>
    </location>
</feature>
<sequence length="868" mass="97163">MSNRPESCHNFNVSKHERDGRLPYSASHPTAYSHEAKANCNIEEGSSEEFADYSLISSRYKQKYPPQTTHGLSSSSIVPGKENRTPYSSRIEPIFDPSTNSVSFKSGNVQSRASAERGPNSPRVEEHVYSPTHYGCGSRKQNNHTERIPKDACYISGSESSPSAYSKHSIQVYKNNMAVSVQHQKAEKTAHSHQDVHKLNRHNQPVLNSFHTQHTLTGAPNNCHYQQPKIRPSGDSDQSHQYRSQTHHAQTEPEPPYPAPPRYNHQHHARRKTWSPPALKMSLLNSSPHESRVCCSNDSLDICEEMGLERKTQSLSEDLDISPPKLAPISGVLAQKPGSNVIRPIAFKPVQGNSIGSSCVVRRQQESCDYSNGFRSSNPQVPKQNANLSGVQAGLYLHDGPSNIGAFNSMTKLQYHATSGATPRPLSSQPVSGQYSHLHPPTSYSHSTNLNNIHNNLQHSSSMTSQHNVSNNTYINVLAASSISTNPSSVLACDVGGFASDRPVTSHESQSSHSANVPCVSSQVTESVLQTPSPSDSGVGELEAMLREKDAEINTLREVMDRNERAIFQVYEERRNTWLHNTQELQQDYEHKLKVQNQKAMMTEQALSQQVCKLQKDVETLQDENKRITNERDILKQQTGDNQNLISQLKTSLEAAGENKCASSKDTSNVQLTEGSTDQDAENNKDSQSVQEELALKNKELFILKSKLHSFQTDIEKKNKELAEKAKDASAKTEELKTLKDELARHKDPPVLVHASVQTHVPSEVATSENVKPSMLGEKERAIHSLQEELTEIRAYIALLKEQHEKEREQWLDEKNKVVRYQKQLQLNYVQMQRKNVVLETEIQQLTLDLENRDMKLIALTGEEDNMG</sequence>
<feature type="compositionally biased region" description="Polar residues" evidence="5">
    <location>
        <begin position="213"/>
        <end position="225"/>
    </location>
</feature>
<dbReference type="Proteomes" id="UP000678393">
    <property type="component" value="Unassembled WGS sequence"/>
</dbReference>
<reference evidence="6" key="1">
    <citation type="submission" date="2021-04" db="EMBL/GenBank/DDBJ databases">
        <authorList>
            <consortium name="Molecular Ecology Group"/>
        </authorList>
    </citation>
    <scope>NUCLEOTIDE SEQUENCE</scope>
</reference>
<accession>A0A8S4A3K6</accession>
<feature type="region of interest" description="Disordered" evidence="5">
    <location>
        <begin position="660"/>
        <end position="688"/>
    </location>
</feature>
<evidence type="ECO:0000256" key="3">
    <source>
        <dbReference type="ARBA" id="ARBA00023054"/>
    </source>
</evidence>
<feature type="region of interest" description="Disordered" evidence="5">
    <location>
        <begin position="213"/>
        <end position="274"/>
    </location>
</feature>
<dbReference type="GO" id="GO:0005737">
    <property type="term" value="C:cytoplasm"/>
    <property type="evidence" value="ECO:0007669"/>
    <property type="project" value="UniProtKB-SubCell"/>
</dbReference>
<dbReference type="EMBL" id="CAJHNH020007778">
    <property type="protein sequence ID" value="CAG5134938.1"/>
    <property type="molecule type" value="Genomic_DNA"/>
</dbReference>
<evidence type="ECO:0000256" key="1">
    <source>
        <dbReference type="ARBA" id="ARBA00004496"/>
    </source>
</evidence>
<evidence type="ECO:0000256" key="4">
    <source>
        <dbReference type="SAM" id="Coils"/>
    </source>
</evidence>
<feature type="coiled-coil region" evidence="4">
    <location>
        <begin position="712"/>
        <end position="742"/>
    </location>
</feature>
<gene>
    <name evidence="6" type="ORF">CUNI_LOCUS20496</name>
</gene>
<evidence type="ECO:0000256" key="5">
    <source>
        <dbReference type="SAM" id="MobiDB-lite"/>
    </source>
</evidence>
<evidence type="ECO:0000313" key="7">
    <source>
        <dbReference type="Proteomes" id="UP000678393"/>
    </source>
</evidence>
<comment type="subcellular location">
    <subcellularLocation>
        <location evidence="1">Cytoplasm</location>
    </subcellularLocation>
</comment>
<feature type="compositionally biased region" description="Polar residues" evidence="5">
    <location>
        <begin position="97"/>
        <end position="113"/>
    </location>
</feature>
<dbReference type="AlphaFoldDB" id="A0A8S4A3K6"/>
<feature type="compositionally biased region" description="Polar residues" evidence="5">
    <location>
        <begin position="418"/>
        <end position="435"/>
    </location>
</feature>
<name>A0A8S4A3K6_9EUPU</name>